<evidence type="ECO:0000313" key="11">
    <source>
        <dbReference type="EMBL" id="KAK4876695.1"/>
    </source>
</evidence>
<reference evidence="12" key="1">
    <citation type="submission" date="2023-01" db="EMBL/GenBank/DDBJ databases">
        <title>Key to firefly adult light organ development and bioluminescence: homeobox transcription factors regulate luciferase expression and transportation to peroxisome.</title>
        <authorList>
            <person name="Fu X."/>
        </authorList>
    </citation>
    <scope>NUCLEOTIDE SEQUENCE [LARGE SCALE GENOMIC DNA]</scope>
</reference>
<sequence length="288" mass="33183">MLHLLALVLVCVTISDAYTPIVMWHGMGDSYYGLNTIKLKLEKELPGVHVHSLMIGNSSFEDRVNSFIMHPDKQIQFACNLIQSDPLLANGYNSIGFSQGSQFLRALVQRCPSPPMKNLISLGGQHSGVFGFPICFPIIQFCHQLRLLINEFAYNDFIQSLIVQSTFWHNPLDEDKYKAESTFTADINNERTINQAYIDNLQLLENMVLIKFEWDQMVIPSESQWFGFYKPNQSEEVVPVHDLEVYTRLGLDKLERDGKLQFLSTPGFHLSIDWDWFLENIVRVYLNK</sequence>
<proteinExistence type="inferred from homology"/>
<evidence type="ECO:0000256" key="6">
    <source>
        <dbReference type="ARBA" id="ARBA00023157"/>
    </source>
</evidence>
<dbReference type="GO" id="GO:0006898">
    <property type="term" value="P:receptor-mediated endocytosis"/>
    <property type="evidence" value="ECO:0007669"/>
    <property type="project" value="TreeGrafter"/>
</dbReference>
<keyword evidence="5" id="KW-0378">Hydrolase</keyword>
<dbReference type="Gene3D" id="3.40.50.1820">
    <property type="entry name" value="alpha/beta hydrolase"/>
    <property type="match status" value="1"/>
</dbReference>
<keyword evidence="6" id="KW-1015">Disulfide bond</keyword>
<comment type="catalytic activity">
    <reaction evidence="9">
        <text>S-hexadecanoyl-L-cysteinyl-[protein] + H2O = L-cysteinyl-[protein] + hexadecanoate + H(+)</text>
        <dbReference type="Rhea" id="RHEA:19233"/>
        <dbReference type="Rhea" id="RHEA-COMP:10131"/>
        <dbReference type="Rhea" id="RHEA-COMP:11032"/>
        <dbReference type="ChEBI" id="CHEBI:7896"/>
        <dbReference type="ChEBI" id="CHEBI:15377"/>
        <dbReference type="ChEBI" id="CHEBI:15378"/>
        <dbReference type="ChEBI" id="CHEBI:29950"/>
        <dbReference type="ChEBI" id="CHEBI:74151"/>
        <dbReference type="EC" id="3.1.2.22"/>
    </reaction>
    <physiologicalReaction direction="left-to-right" evidence="9">
        <dbReference type="Rhea" id="RHEA:19234"/>
    </physiologicalReaction>
</comment>
<dbReference type="SUPFAM" id="SSF53474">
    <property type="entry name" value="alpha/beta-Hydrolases"/>
    <property type="match status" value="1"/>
</dbReference>
<dbReference type="PRINTS" id="PR00414">
    <property type="entry name" value="PPTHIESTRASE"/>
</dbReference>
<evidence type="ECO:0000256" key="4">
    <source>
        <dbReference type="ARBA" id="ARBA00022729"/>
    </source>
</evidence>
<comment type="similarity">
    <text evidence="1">Belongs to the palmitoyl-protein thioesterase family.</text>
</comment>
<organism evidence="11 12">
    <name type="scientific">Aquatica leii</name>
    <dbReference type="NCBI Taxonomy" id="1421715"/>
    <lineage>
        <taxon>Eukaryota</taxon>
        <taxon>Metazoa</taxon>
        <taxon>Ecdysozoa</taxon>
        <taxon>Arthropoda</taxon>
        <taxon>Hexapoda</taxon>
        <taxon>Insecta</taxon>
        <taxon>Pterygota</taxon>
        <taxon>Neoptera</taxon>
        <taxon>Endopterygota</taxon>
        <taxon>Coleoptera</taxon>
        <taxon>Polyphaga</taxon>
        <taxon>Elateriformia</taxon>
        <taxon>Elateroidea</taxon>
        <taxon>Lampyridae</taxon>
        <taxon>Luciolinae</taxon>
        <taxon>Aquatica</taxon>
    </lineage>
</organism>
<protein>
    <recommendedName>
        <fullName evidence="3">Palmitoyl-protein thioesterase 1</fullName>
        <ecNumber evidence="2">3.1.2.22</ecNumber>
    </recommendedName>
    <alternativeName>
        <fullName evidence="8">Palmitoyl-protein hydrolase 1</fullName>
    </alternativeName>
</protein>
<evidence type="ECO:0000256" key="8">
    <source>
        <dbReference type="ARBA" id="ARBA00031934"/>
    </source>
</evidence>
<dbReference type="GO" id="GO:0005764">
    <property type="term" value="C:lysosome"/>
    <property type="evidence" value="ECO:0007669"/>
    <property type="project" value="TreeGrafter"/>
</dbReference>
<dbReference type="InterPro" id="IPR029058">
    <property type="entry name" value="AB_hydrolase_fold"/>
</dbReference>
<keyword evidence="7" id="KW-0325">Glycoprotein</keyword>
<comment type="caution">
    <text evidence="11">The sequence shown here is derived from an EMBL/GenBank/DDBJ whole genome shotgun (WGS) entry which is preliminary data.</text>
</comment>
<dbReference type="Pfam" id="PF02089">
    <property type="entry name" value="Palm_thioest"/>
    <property type="match status" value="1"/>
</dbReference>
<evidence type="ECO:0000256" key="7">
    <source>
        <dbReference type="ARBA" id="ARBA00023180"/>
    </source>
</evidence>
<dbReference type="PANTHER" id="PTHR11247:SF8">
    <property type="entry name" value="PALMITOYL-PROTEIN THIOESTERASE 1"/>
    <property type="match status" value="1"/>
</dbReference>
<feature type="chain" id="PRO_5043016085" description="Palmitoyl-protein thioesterase 1" evidence="10">
    <location>
        <begin position="18"/>
        <end position="288"/>
    </location>
</feature>
<evidence type="ECO:0000256" key="3">
    <source>
        <dbReference type="ARBA" id="ARBA00014212"/>
    </source>
</evidence>
<dbReference type="InterPro" id="IPR002472">
    <property type="entry name" value="Palm_thioest"/>
</dbReference>
<dbReference type="Proteomes" id="UP001353858">
    <property type="component" value="Unassembled WGS sequence"/>
</dbReference>
<dbReference type="FunFam" id="3.40.50.1820:FF:000107">
    <property type="entry name" value="Palmitoyl-protein thioesterase 1"/>
    <property type="match status" value="1"/>
</dbReference>
<accession>A0AAN7Q2A1</accession>
<dbReference type="PANTHER" id="PTHR11247">
    <property type="entry name" value="PALMITOYL-PROTEIN THIOESTERASE/DOLICHYLDIPHOSPHATASE 1"/>
    <property type="match status" value="1"/>
</dbReference>
<dbReference type="EMBL" id="JARPUR010000004">
    <property type="protein sequence ID" value="KAK4876695.1"/>
    <property type="molecule type" value="Genomic_DNA"/>
</dbReference>
<keyword evidence="4 10" id="KW-0732">Signal</keyword>
<evidence type="ECO:0000256" key="2">
    <source>
        <dbReference type="ARBA" id="ARBA00012423"/>
    </source>
</evidence>
<evidence type="ECO:0000256" key="9">
    <source>
        <dbReference type="ARBA" id="ARBA00047409"/>
    </source>
</evidence>
<dbReference type="AlphaFoldDB" id="A0AAN7Q2A1"/>
<keyword evidence="12" id="KW-1185">Reference proteome</keyword>
<evidence type="ECO:0000256" key="1">
    <source>
        <dbReference type="ARBA" id="ARBA00010758"/>
    </source>
</evidence>
<feature type="signal peptide" evidence="10">
    <location>
        <begin position="1"/>
        <end position="17"/>
    </location>
</feature>
<dbReference type="EC" id="3.1.2.22" evidence="2"/>
<name>A0AAN7Q2A1_9COLE</name>
<gene>
    <name evidence="11" type="ORF">RN001_009201</name>
</gene>
<dbReference type="GO" id="GO:0008474">
    <property type="term" value="F:palmitoyl-(protein) hydrolase activity"/>
    <property type="evidence" value="ECO:0007669"/>
    <property type="project" value="UniProtKB-EC"/>
</dbReference>
<evidence type="ECO:0000256" key="5">
    <source>
        <dbReference type="ARBA" id="ARBA00022801"/>
    </source>
</evidence>
<evidence type="ECO:0000313" key="12">
    <source>
        <dbReference type="Proteomes" id="UP001353858"/>
    </source>
</evidence>
<evidence type="ECO:0000256" key="10">
    <source>
        <dbReference type="SAM" id="SignalP"/>
    </source>
</evidence>